<organism evidence="1 2">
    <name type="scientific">Thalassospira xiamenensis</name>
    <dbReference type="NCBI Taxonomy" id="220697"/>
    <lineage>
        <taxon>Bacteria</taxon>
        <taxon>Pseudomonadati</taxon>
        <taxon>Pseudomonadota</taxon>
        <taxon>Alphaproteobacteria</taxon>
        <taxon>Rhodospirillales</taxon>
        <taxon>Thalassospiraceae</taxon>
        <taxon>Thalassospira</taxon>
    </lineage>
</organism>
<dbReference type="InterPro" id="IPR053738">
    <property type="entry name" value="Lambda_capsid_assembly"/>
</dbReference>
<dbReference type="RefSeq" id="WP_062961186.1">
    <property type="nucleotide sequence ID" value="NZ_JPWJ01000001.1"/>
</dbReference>
<protein>
    <submittedName>
        <fullName evidence="1">Capsid protein</fullName>
    </submittedName>
</protein>
<dbReference type="Proteomes" id="UP000252266">
    <property type="component" value="Unassembled WGS sequence"/>
</dbReference>
<evidence type="ECO:0000313" key="1">
    <source>
        <dbReference type="EMBL" id="RCK53198.1"/>
    </source>
</evidence>
<reference evidence="1 2" key="1">
    <citation type="submission" date="2014-07" db="EMBL/GenBank/DDBJ databases">
        <title>Draft genome sequence of Thalassospira xiamenensis IB13.</title>
        <authorList>
            <person name="Lai Q."/>
            <person name="Shao Z."/>
        </authorList>
    </citation>
    <scope>NUCLEOTIDE SEQUENCE [LARGE SCALE GENOMIC DNA]</scope>
    <source>
        <strain evidence="1 2">IB13</strain>
    </source>
</reference>
<dbReference type="EMBL" id="JPWJ01000001">
    <property type="protein sequence ID" value="RCK53198.1"/>
    <property type="molecule type" value="Genomic_DNA"/>
</dbReference>
<comment type="caution">
    <text evidence="1">The sequence shown here is derived from an EMBL/GenBank/DDBJ whole genome shotgun (WGS) entry which is preliminary data.</text>
</comment>
<dbReference type="AlphaFoldDB" id="A0A367XHS9"/>
<proteinExistence type="predicted"/>
<gene>
    <name evidence="1" type="ORF">TH44_03115</name>
</gene>
<accession>A0A367XHS9</accession>
<name>A0A367XHS9_9PROT</name>
<evidence type="ECO:0000313" key="2">
    <source>
        <dbReference type="Proteomes" id="UP000252266"/>
    </source>
</evidence>
<sequence length="310" mass="33647">MTTGQFEVDPTLTAIAIAYSNPTYTLIADQVLPRVIVPARKFSWQEYDLAEGYTVPDTRVGPRSAPNRVEIEGKKKPDEVEDFGIDIPLDKPTIEDAEQAGYNPRDRATERATNIVMLDREVRVAGLISNAANYPADLVKALSGTSMFTDPTSDPEKEISDMLDECLVRPNQLTFGQVAWSRFRRHPKIVKATNRNSGDSGVAAREAVAELFEVQKILIGASRVNTTKPGQTPVLERAWGSIVSGQFIDESADTTGGITFGMTAQHGTKVAGTTQAQMGLRGGELIRSGETVKELIVANHAGFLLSNVAN</sequence>
<dbReference type="Gene3D" id="3.90.1690.10">
    <property type="entry name" value="phage-related protein like domain"/>
    <property type="match status" value="1"/>
</dbReference>